<protein>
    <submittedName>
        <fullName evidence="1">Uncharacterized protein</fullName>
    </submittedName>
</protein>
<proteinExistence type="predicted"/>
<reference evidence="1" key="1">
    <citation type="submission" date="2023-01" db="EMBL/GenBank/DDBJ databases">
        <authorList>
            <person name="Piombo E."/>
        </authorList>
    </citation>
    <scope>NUCLEOTIDE SEQUENCE</scope>
</reference>
<evidence type="ECO:0000313" key="1">
    <source>
        <dbReference type="EMBL" id="CAI6092484.1"/>
    </source>
</evidence>
<sequence>MLAVEGGDAARAHLARHVGALNEALDTNSTNNNSNNEAKEPLLLDMKRAVQEAAPSEQLLRLAFSVIENHGIFLPPTEREDIEPSIHRAHYGEIYYSVGADIPFEPATALVELVPAGPDLLHDLCGLLGLLGRAKDLECAKPPGHMTELFLVFNAA</sequence>
<feature type="non-terminal residue" evidence="1">
    <location>
        <position position="156"/>
    </location>
</feature>
<accession>A0AA35M957</accession>
<keyword evidence="2" id="KW-1185">Reference proteome</keyword>
<name>A0AA35M957_9HYPO</name>
<evidence type="ECO:0000313" key="2">
    <source>
        <dbReference type="Proteomes" id="UP001160390"/>
    </source>
</evidence>
<dbReference type="AlphaFoldDB" id="A0AA35M957"/>
<organism evidence="1 2">
    <name type="scientific">Clonostachys chloroleuca</name>
    <dbReference type="NCBI Taxonomy" id="1926264"/>
    <lineage>
        <taxon>Eukaryota</taxon>
        <taxon>Fungi</taxon>
        <taxon>Dikarya</taxon>
        <taxon>Ascomycota</taxon>
        <taxon>Pezizomycotina</taxon>
        <taxon>Sordariomycetes</taxon>
        <taxon>Hypocreomycetidae</taxon>
        <taxon>Hypocreales</taxon>
        <taxon>Bionectriaceae</taxon>
        <taxon>Clonostachys</taxon>
    </lineage>
</organism>
<dbReference type="EMBL" id="CABFNP030001210">
    <property type="protein sequence ID" value="CAI6092484.1"/>
    <property type="molecule type" value="Genomic_DNA"/>
</dbReference>
<gene>
    <name evidence="1" type="ORF">CCHLO57077_00017653</name>
</gene>
<comment type="caution">
    <text evidence="1">The sequence shown here is derived from an EMBL/GenBank/DDBJ whole genome shotgun (WGS) entry which is preliminary data.</text>
</comment>
<dbReference type="Proteomes" id="UP001160390">
    <property type="component" value="Unassembled WGS sequence"/>
</dbReference>